<dbReference type="AlphaFoldDB" id="A0A0F3IMW3"/>
<evidence type="ECO:0000313" key="1">
    <source>
        <dbReference type="EMBL" id="KJV08060.1"/>
    </source>
</evidence>
<sequence>MWSALGTHFGVKKEKGDKIPAYKRIPEGARLECLSLLARLSVDDLVTMTQNEFEQAINDRIALLPKPEAEPVTLDEKIQQIVDAKIKAIQGELMPRVVLSDDQVLVSKTKLKQALRRACGEKITIRLGHDLIVKVNEDIYQQSEHAFFETLNH</sequence>
<gene>
    <name evidence="1" type="ORF">VZ94_00425</name>
</gene>
<accession>A0A0F3IMW3</accession>
<evidence type="ECO:0000313" key="2">
    <source>
        <dbReference type="Proteomes" id="UP000033684"/>
    </source>
</evidence>
<dbReference type="Proteomes" id="UP000033684">
    <property type="component" value="Unassembled WGS sequence"/>
</dbReference>
<proteinExistence type="predicted"/>
<reference evidence="1 2" key="2">
    <citation type="journal article" date="2016" name="Microb. Ecol.">
        <title>Genome Characteristics of a Novel Type I Methanotroph (Sn10-6) Isolated from a Flooded Indian Rice Field.</title>
        <authorList>
            <person name="Rahalkar M.C."/>
            <person name="Pandit P.S."/>
            <person name="Dhakephalkar P.K."/>
            <person name="Pore S."/>
            <person name="Arora P."/>
            <person name="Kapse N."/>
        </authorList>
    </citation>
    <scope>NUCLEOTIDE SEQUENCE [LARGE SCALE GENOMIC DNA]</scope>
    <source>
        <strain evidence="1 2">Sn10-6</strain>
    </source>
</reference>
<name>A0A0F3IMW3_9GAMM</name>
<organism evidence="1 2">
    <name type="scientific">Methylocucumis oryzae</name>
    <dbReference type="NCBI Taxonomy" id="1632867"/>
    <lineage>
        <taxon>Bacteria</taxon>
        <taxon>Pseudomonadati</taxon>
        <taxon>Pseudomonadota</taxon>
        <taxon>Gammaproteobacteria</taxon>
        <taxon>Methylococcales</taxon>
        <taxon>Methylococcaceae</taxon>
        <taxon>Methylocucumis</taxon>
    </lineage>
</organism>
<dbReference type="OrthoDB" id="5298460at2"/>
<protein>
    <submittedName>
        <fullName evidence="1">Uncharacterized protein</fullName>
    </submittedName>
</protein>
<reference evidence="2" key="1">
    <citation type="submission" date="2015-03" db="EMBL/GenBank/DDBJ databases">
        <title>Draft genome sequence of a novel methanotroph (Sn10-6) isolated from flooded ricefield rhizosphere in India.</title>
        <authorList>
            <person name="Pandit P.S."/>
            <person name="Pore S.D."/>
            <person name="Arora P."/>
            <person name="Kapse N.G."/>
            <person name="Dhakephalkar P.K."/>
            <person name="Rahalkar M.C."/>
        </authorList>
    </citation>
    <scope>NUCLEOTIDE SEQUENCE [LARGE SCALE GENOMIC DNA]</scope>
    <source>
        <strain evidence="2">Sn10-6</strain>
    </source>
</reference>
<keyword evidence="2" id="KW-1185">Reference proteome</keyword>
<dbReference type="EMBL" id="LAJX01000004">
    <property type="protein sequence ID" value="KJV08060.1"/>
    <property type="molecule type" value="Genomic_DNA"/>
</dbReference>
<dbReference type="RefSeq" id="WP_045777699.1">
    <property type="nucleotide sequence ID" value="NZ_LAJX01000004.1"/>
</dbReference>
<comment type="caution">
    <text evidence="1">The sequence shown here is derived from an EMBL/GenBank/DDBJ whole genome shotgun (WGS) entry which is preliminary data.</text>
</comment>